<evidence type="ECO:0000313" key="3">
    <source>
        <dbReference type="Proteomes" id="UP000029120"/>
    </source>
</evidence>
<feature type="region of interest" description="Disordered" evidence="1">
    <location>
        <begin position="347"/>
        <end position="368"/>
    </location>
</feature>
<protein>
    <submittedName>
        <fullName evidence="2">Uncharacterized protein</fullName>
    </submittedName>
</protein>
<dbReference type="Proteomes" id="UP000029120">
    <property type="component" value="Chromosome 7"/>
</dbReference>
<keyword evidence="3" id="KW-1185">Reference proteome</keyword>
<feature type="region of interest" description="Disordered" evidence="1">
    <location>
        <begin position="308"/>
        <end position="335"/>
    </location>
</feature>
<feature type="compositionally biased region" description="Low complexity" evidence="1">
    <location>
        <begin position="316"/>
        <end position="328"/>
    </location>
</feature>
<proteinExistence type="predicted"/>
<dbReference type="AlphaFoldDB" id="A0A087GI93"/>
<reference evidence="3" key="1">
    <citation type="journal article" date="2015" name="Nat. Plants">
        <title>Genome expansion of Arabis alpina linked with retrotransposition and reduced symmetric DNA methylation.</title>
        <authorList>
            <person name="Willing E.M."/>
            <person name="Rawat V."/>
            <person name="Mandakova T."/>
            <person name="Maumus F."/>
            <person name="James G.V."/>
            <person name="Nordstroem K.J."/>
            <person name="Becker C."/>
            <person name="Warthmann N."/>
            <person name="Chica C."/>
            <person name="Szarzynska B."/>
            <person name="Zytnicki M."/>
            <person name="Albani M.C."/>
            <person name="Kiefer C."/>
            <person name="Bergonzi S."/>
            <person name="Castaings L."/>
            <person name="Mateos J.L."/>
            <person name="Berns M.C."/>
            <person name="Bujdoso N."/>
            <person name="Piofczyk T."/>
            <person name="de Lorenzo L."/>
            <person name="Barrero-Sicilia C."/>
            <person name="Mateos I."/>
            <person name="Piednoel M."/>
            <person name="Hagmann J."/>
            <person name="Chen-Min-Tao R."/>
            <person name="Iglesias-Fernandez R."/>
            <person name="Schuster S.C."/>
            <person name="Alonso-Blanco C."/>
            <person name="Roudier F."/>
            <person name="Carbonero P."/>
            <person name="Paz-Ares J."/>
            <person name="Davis S.J."/>
            <person name="Pecinka A."/>
            <person name="Quesneville H."/>
            <person name="Colot V."/>
            <person name="Lysak M.A."/>
            <person name="Weigel D."/>
            <person name="Coupland G."/>
            <person name="Schneeberger K."/>
        </authorList>
    </citation>
    <scope>NUCLEOTIDE SEQUENCE [LARGE SCALE GENOMIC DNA]</scope>
    <source>
        <strain evidence="3">cv. Pajares</strain>
    </source>
</reference>
<dbReference type="EMBL" id="CM002875">
    <property type="protein sequence ID" value="KFK29595.1"/>
    <property type="molecule type" value="Genomic_DNA"/>
</dbReference>
<dbReference type="Gramene" id="KFK29595">
    <property type="protein sequence ID" value="KFK29595"/>
    <property type="gene ID" value="AALP_AA7G154700"/>
</dbReference>
<evidence type="ECO:0000256" key="1">
    <source>
        <dbReference type="SAM" id="MobiDB-lite"/>
    </source>
</evidence>
<gene>
    <name evidence="2" type="ordered locus">AALP_Aa7g154700</name>
</gene>
<sequence length="517" mass="56870">MPTMSLTTVPCLFLLGDIRMVNPKELGLSLELDPDGHGSIVVDTSVHHGPEVFDCTDIIDPTSLLRGFDDLPSETRHGLDHPTSPYIHIRVTDAMDTSGTEVETESSSADVVVRLSGTDDPMETSNTRVMSADVMVRPSGTDDPTETLGTDVLLPKFLMRFLATHNTCLAQINPRGIRHLIGVDVLSRECGVDISLEQLSSLLDFRVRRRSDELKNSVTSALNMTLIAGFPSKDDHFEDRFFFVEISEKTVETDCIDLVKTRWERIGRKRVSSPERVKLKAAAAAKTIRSTGSGVRRSVTPMTPALMAASAHERSSTTTAPKTPATKTLRPPSSLTLDELAMRHTLSEKRAISSSGKGKGIDRGTPSKRQRVDIYPAAVVEREALASRVAAPSLFLLFDLLVGDYDEDVRSRDDELREAKEANTIMQSRLDEFAERNMVLERDALSVQKSKKENSASDLQSTRISEVVVAARDEMARGFEGVQRVLEVPEVSAADGDDADVGDEDVVAMMMRRSRTD</sequence>
<dbReference type="OrthoDB" id="1114078at2759"/>
<accession>A0A087GI93</accession>
<organism evidence="2 3">
    <name type="scientific">Arabis alpina</name>
    <name type="common">Alpine rock-cress</name>
    <dbReference type="NCBI Taxonomy" id="50452"/>
    <lineage>
        <taxon>Eukaryota</taxon>
        <taxon>Viridiplantae</taxon>
        <taxon>Streptophyta</taxon>
        <taxon>Embryophyta</taxon>
        <taxon>Tracheophyta</taxon>
        <taxon>Spermatophyta</taxon>
        <taxon>Magnoliopsida</taxon>
        <taxon>eudicotyledons</taxon>
        <taxon>Gunneridae</taxon>
        <taxon>Pentapetalae</taxon>
        <taxon>rosids</taxon>
        <taxon>malvids</taxon>
        <taxon>Brassicales</taxon>
        <taxon>Brassicaceae</taxon>
        <taxon>Arabideae</taxon>
        <taxon>Arabis</taxon>
    </lineage>
</organism>
<evidence type="ECO:0000313" key="2">
    <source>
        <dbReference type="EMBL" id="KFK29595.1"/>
    </source>
</evidence>
<name>A0A087GI93_ARAAL</name>